<feature type="binding site" evidence="12">
    <location>
        <position position="74"/>
    </location>
    <ligand>
        <name>Na(+)</name>
        <dbReference type="ChEBI" id="CHEBI:29101"/>
        <note>structural</note>
    </ligand>
</feature>
<comment type="subcellular location">
    <subcellularLocation>
        <location evidence="1 12">Cell membrane</location>
        <topology evidence="1 12">Multi-pass membrane protein</topology>
    </subcellularLocation>
</comment>
<feature type="transmembrane region" description="Helical" evidence="12">
    <location>
        <begin position="96"/>
        <end position="117"/>
    </location>
</feature>
<dbReference type="Pfam" id="PF02537">
    <property type="entry name" value="CRCB"/>
    <property type="match status" value="1"/>
</dbReference>
<evidence type="ECO:0000313" key="14">
    <source>
        <dbReference type="Proteomes" id="UP000536441"/>
    </source>
</evidence>
<feature type="binding site" evidence="12">
    <location>
        <position position="77"/>
    </location>
    <ligand>
        <name>Na(+)</name>
        <dbReference type="ChEBI" id="CHEBI:29101"/>
        <note>structural</note>
    </ligand>
</feature>
<keyword evidence="9 12" id="KW-0407">Ion channel</keyword>
<evidence type="ECO:0000313" key="13">
    <source>
        <dbReference type="EMBL" id="NUU48321.1"/>
    </source>
</evidence>
<dbReference type="Proteomes" id="UP000536441">
    <property type="component" value="Unassembled WGS sequence"/>
</dbReference>
<feature type="transmembrane region" description="Helical" evidence="12">
    <location>
        <begin position="33"/>
        <end position="54"/>
    </location>
</feature>
<dbReference type="AlphaFoldDB" id="A0A7Y6EIG6"/>
<dbReference type="NCBIfam" id="NF010791">
    <property type="entry name" value="PRK14195.1"/>
    <property type="match status" value="1"/>
</dbReference>
<proteinExistence type="inferred from homology"/>
<dbReference type="EMBL" id="JABMCH010000070">
    <property type="protein sequence ID" value="NUU48321.1"/>
    <property type="molecule type" value="Genomic_DNA"/>
</dbReference>
<comment type="activity regulation">
    <text evidence="12">Na(+) is not transported, but it plays an essential structural role and its presence is essential for fluoride channel function.</text>
</comment>
<dbReference type="GO" id="GO:0046872">
    <property type="term" value="F:metal ion binding"/>
    <property type="evidence" value="ECO:0007669"/>
    <property type="project" value="UniProtKB-KW"/>
</dbReference>
<comment type="catalytic activity">
    <reaction evidence="11">
        <text>fluoride(in) = fluoride(out)</text>
        <dbReference type="Rhea" id="RHEA:76159"/>
        <dbReference type="ChEBI" id="CHEBI:17051"/>
    </reaction>
    <physiologicalReaction direction="left-to-right" evidence="11">
        <dbReference type="Rhea" id="RHEA:76160"/>
    </physiologicalReaction>
</comment>
<evidence type="ECO:0000256" key="2">
    <source>
        <dbReference type="ARBA" id="ARBA00022475"/>
    </source>
</evidence>
<comment type="similarity">
    <text evidence="10 12">Belongs to the fluoride channel Fluc/FEX (TC 1.A.43) family.</text>
</comment>
<accession>A0A7Y6EIG6</accession>
<evidence type="ECO:0000256" key="1">
    <source>
        <dbReference type="ARBA" id="ARBA00004651"/>
    </source>
</evidence>
<evidence type="ECO:0000256" key="12">
    <source>
        <dbReference type="HAMAP-Rule" id="MF_00454"/>
    </source>
</evidence>
<keyword evidence="12" id="KW-0479">Metal-binding</keyword>
<comment type="function">
    <text evidence="12">Fluoride-specific ion channel. Important for reducing fluoride concentration in the cell, thus reducing its toxicity.</text>
</comment>
<feature type="transmembrane region" description="Helical" evidence="12">
    <location>
        <begin position="66"/>
        <end position="84"/>
    </location>
</feature>
<reference evidence="13 14" key="1">
    <citation type="submission" date="2020-05" db="EMBL/GenBank/DDBJ databases">
        <title>Genome Sequencing of Type Strains.</title>
        <authorList>
            <person name="Lemaire J.F."/>
            <person name="Inderbitzin P."/>
            <person name="Gregorio O.A."/>
            <person name="Collins S.B."/>
            <person name="Wespe N."/>
            <person name="Knight-Connoni V."/>
        </authorList>
    </citation>
    <scope>NUCLEOTIDE SEQUENCE [LARGE SCALE GENOMIC DNA]</scope>
    <source>
        <strain evidence="13 14">DSM 100049</strain>
    </source>
</reference>
<evidence type="ECO:0000256" key="6">
    <source>
        <dbReference type="ARBA" id="ARBA00023053"/>
    </source>
</evidence>
<evidence type="ECO:0000256" key="7">
    <source>
        <dbReference type="ARBA" id="ARBA00023065"/>
    </source>
</evidence>
<comment type="caution">
    <text evidence="13">The sequence shown here is derived from an EMBL/GenBank/DDBJ whole genome shotgun (WGS) entry which is preliminary data.</text>
</comment>
<evidence type="ECO:0000256" key="4">
    <source>
        <dbReference type="ARBA" id="ARBA00022692"/>
    </source>
</evidence>
<evidence type="ECO:0000256" key="10">
    <source>
        <dbReference type="ARBA" id="ARBA00035120"/>
    </source>
</evidence>
<keyword evidence="8 12" id="KW-0472">Membrane</keyword>
<dbReference type="HAMAP" id="MF_00454">
    <property type="entry name" value="FluC"/>
    <property type="match status" value="1"/>
</dbReference>
<dbReference type="GO" id="GO:0140114">
    <property type="term" value="P:cellular detoxification of fluoride"/>
    <property type="evidence" value="ECO:0007669"/>
    <property type="project" value="UniProtKB-UniRule"/>
</dbReference>
<dbReference type="InterPro" id="IPR003691">
    <property type="entry name" value="FluC"/>
</dbReference>
<dbReference type="GO" id="GO:0005886">
    <property type="term" value="C:plasma membrane"/>
    <property type="evidence" value="ECO:0007669"/>
    <property type="project" value="UniProtKB-SubCell"/>
</dbReference>
<evidence type="ECO:0000256" key="8">
    <source>
        <dbReference type="ARBA" id="ARBA00023136"/>
    </source>
</evidence>
<keyword evidence="5 12" id="KW-1133">Transmembrane helix</keyword>
<organism evidence="13 14">
    <name type="scientific">Sphingomonas zeae</name>
    <dbReference type="NCBI Taxonomy" id="1646122"/>
    <lineage>
        <taxon>Bacteria</taxon>
        <taxon>Pseudomonadati</taxon>
        <taxon>Pseudomonadota</taxon>
        <taxon>Alphaproteobacteria</taxon>
        <taxon>Sphingomonadales</taxon>
        <taxon>Sphingomonadaceae</taxon>
        <taxon>Sphingomonas</taxon>
    </lineage>
</organism>
<dbReference type="NCBIfam" id="TIGR00494">
    <property type="entry name" value="crcB"/>
    <property type="match status" value="1"/>
</dbReference>
<sequence>MSPLLLVMLGGALGSGARHLTGRYMLHAFGPNFPYGTLTVNWVGGLLMGLLAGVLARAGGAEGWRLFIGVGILGGFTTFSSFSLDTITLIERGQMTVALGYVALSLLGSLAALWAGLSITRIFA</sequence>
<evidence type="ECO:0000256" key="3">
    <source>
        <dbReference type="ARBA" id="ARBA00022519"/>
    </source>
</evidence>
<gene>
    <name evidence="12 13" type="primary">crcB</name>
    <name evidence="12" type="synonym">fluC</name>
    <name evidence="13" type="ORF">HP438_15230</name>
</gene>
<dbReference type="GO" id="GO:0062054">
    <property type="term" value="F:fluoride channel activity"/>
    <property type="evidence" value="ECO:0007669"/>
    <property type="project" value="UniProtKB-UniRule"/>
</dbReference>
<keyword evidence="14" id="KW-1185">Reference proteome</keyword>
<dbReference type="RefSeq" id="WP_175312755.1">
    <property type="nucleotide sequence ID" value="NZ_CBCRYR010000072.1"/>
</dbReference>
<dbReference type="PANTHER" id="PTHR28259:SF1">
    <property type="entry name" value="FLUORIDE EXPORT PROTEIN 1-RELATED"/>
    <property type="match status" value="1"/>
</dbReference>
<keyword evidence="6 12" id="KW-0915">Sodium</keyword>
<evidence type="ECO:0000256" key="11">
    <source>
        <dbReference type="ARBA" id="ARBA00035585"/>
    </source>
</evidence>
<keyword evidence="4 12" id="KW-0812">Transmembrane</keyword>
<name>A0A7Y6EIG6_9SPHN</name>
<keyword evidence="2 12" id="KW-1003">Cell membrane</keyword>
<protein>
    <recommendedName>
        <fullName evidence="12">Fluoride-specific ion channel FluC</fullName>
    </recommendedName>
</protein>
<keyword evidence="7 12" id="KW-0406">Ion transport</keyword>
<evidence type="ECO:0000256" key="5">
    <source>
        <dbReference type="ARBA" id="ARBA00022989"/>
    </source>
</evidence>
<keyword evidence="12" id="KW-0813">Transport</keyword>
<dbReference type="PANTHER" id="PTHR28259">
    <property type="entry name" value="FLUORIDE EXPORT PROTEIN 1-RELATED"/>
    <property type="match status" value="1"/>
</dbReference>
<keyword evidence="3" id="KW-0997">Cell inner membrane</keyword>
<evidence type="ECO:0000256" key="9">
    <source>
        <dbReference type="ARBA" id="ARBA00023303"/>
    </source>
</evidence>